<feature type="transmembrane region" description="Helical" evidence="1">
    <location>
        <begin position="203"/>
        <end position="228"/>
    </location>
</feature>
<sequence length="608" mass="66538">MRVLGKMVDGSDKGGTRAAKAAESRVLSWQYVVPVLLGVLFGLCTYASYNQGQVDLLSAKLFVLIVMFSVMFVAAFAGVWMVIGDHRSRDHRGHHKHDVADEADDNAIPANAAAIRPGLTGRIRRLYGLDWSLRGTGIAAATIMVCWLPYLVLSYPGIYWWDTTLQMTQALSDPLELWDQHPFVDSLLFGMFEHLGILLWNNALGGLFVLIVLQSIAAAAALGSAVTYMDRYGVGWGWRFATLVLFALCPAFPRMFGTLAKDTIFAPLFVVFVIMFGELMRTGGRRLMSVGFVIPFWLVCVAMGVSKKTGALIVLGAMCLLVFSRLKVPCKAACVVLGVSVILVSNTVIPQVGARYITIEPGREQESLALLLQQVAKAEITDPDSFSESEREFLRSFYATDVDGLASAYLYTAADPIKDPVQITPETKSAFLRIWMKHAVINPQAYVSAAAGLNAGWFSFPTADGLANTGGADIDIPSDSQHHYDDVTTVPGWDKFAKGSAFLAYMDAVEHLTPVLNVLLTKALWGGILPFLCLFLAVSRRRGERWQALVWLGPMLLTMASLYVGPTSLYQEATRYVFPLMCTMPLFVVMAMRARSESGAGGIAPPKR</sequence>
<feature type="transmembrane region" description="Helical" evidence="1">
    <location>
        <begin position="287"/>
        <end position="305"/>
    </location>
</feature>
<feature type="transmembrane region" description="Helical" evidence="1">
    <location>
        <begin position="549"/>
        <end position="570"/>
    </location>
</feature>
<gene>
    <name evidence="2" type="ORF">G1C96_1405</name>
</gene>
<keyword evidence="1" id="KW-0812">Transmembrane</keyword>
<proteinExistence type="predicted"/>
<dbReference type="EMBL" id="JAAIIH010000011">
    <property type="protein sequence ID" value="NMN00826.1"/>
    <property type="molecule type" value="Genomic_DNA"/>
</dbReference>
<feature type="transmembrane region" description="Helical" evidence="1">
    <location>
        <begin position="26"/>
        <end position="49"/>
    </location>
</feature>
<protein>
    <submittedName>
        <fullName evidence="2">Uncharacterized protein</fullName>
    </submittedName>
</protein>
<evidence type="ECO:0000313" key="3">
    <source>
        <dbReference type="Proteomes" id="UP000588277"/>
    </source>
</evidence>
<feature type="transmembrane region" description="Helical" evidence="1">
    <location>
        <begin position="131"/>
        <end position="152"/>
    </location>
</feature>
<keyword evidence="1" id="KW-1133">Transmembrane helix</keyword>
<accession>A0A7Y0F2G0</accession>
<evidence type="ECO:0000313" key="2">
    <source>
        <dbReference type="EMBL" id="NMN00826.1"/>
    </source>
</evidence>
<keyword evidence="1" id="KW-0472">Membrane</keyword>
<dbReference type="Proteomes" id="UP000588277">
    <property type="component" value="Unassembled WGS sequence"/>
</dbReference>
<feature type="transmembrane region" description="Helical" evidence="1">
    <location>
        <begin position="576"/>
        <end position="594"/>
    </location>
</feature>
<reference evidence="2 3" key="1">
    <citation type="submission" date="2020-02" db="EMBL/GenBank/DDBJ databases">
        <title>Characterization of phylogenetic diversity of novel bifidobacterial species isolated in Czech ZOOs.</title>
        <authorList>
            <person name="Lugli G.A."/>
            <person name="Vera N.B."/>
            <person name="Ventura M."/>
        </authorList>
    </citation>
    <scope>NUCLEOTIDE SEQUENCE [LARGE SCALE GENOMIC DNA]</scope>
    <source>
        <strain evidence="2 3">DSM 109958</strain>
    </source>
</reference>
<feature type="transmembrane region" description="Helical" evidence="1">
    <location>
        <begin position="61"/>
        <end position="83"/>
    </location>
</feature>
<organism evidence="2 3">
    <name type="scientific">Bifidobacterium moraviense</name>
    <dbReference type="NCBI Taxonomy" id="2675323"/>
    <lineage>
        <taxon>Bacteria</taxon>
        <taxon>Bacillati</taxon>
        <taxon>Actinomycetota</taxon>
        <taxon>Actinomycetes</taxon>
        <taxon>Bifidobacteriales</taxon>
        <taxon>Bifidobacteriaceae</taxon>
        <taxon>Bifidobacterium</taxon>
    </lineage>
</organism>
<dbReference type="AlphaFoldDB" id="A0A7Y0F2G0"/>
<feature type="transmembrane region" description="Helical" evidence="1">
    <location>
        <begin position="515"/>
        <end position="537"/>
    </location>
</feature>
<name>A0A7Y0F2G0_9BIFI</name>
<feature type="transmembrane region" description="Helical" evidence="1">
    <location>
        <begin position="311"/>
        <end position="328"/>
    </location>
</feature>
<dbReference type="InterPro" id="IPR046062">
    <property type="entry name" value="DUF6020"/>
</dbReference>
<evidence type="ECO:0000256" key="1">
    <source>
        <dbReference type="SAM" id="Phobius"/>
    </source>
</evidence>
<comment type="caution">
    <text evidence="2">The sequence shown here is derived from an EMBL/GenBank/DDBJ whole genome shotgun (WGS) entry which is preliminary data.</text>
</comment>
<dbReference type="Pfam" id="PF19484">
    <property type="entry name" value="DUF6020"/>
    <property type="match status" value="1"/>
</dbReference>
<feature type="transmembrane region" description="Helical" evidence="1">
    <location>
        <begin position="240"/>
        <end position="257"/>
    </location>
</feature>
<feature type="transmembrane region" description="Helical" evidence="1">
    <location>
        <begin position="263"/>
        <end position="280"/>
    </location>
</feature>
<keyword evidence="3" id="KW-1185">Reference proteome</keyword>